<organism evidence="2 3">
    <name type="scientific">Gonium pectorale</name>
    <name type="common">Green alga</name>
    <dbReference type="NCBI Taxonomy" id="33097"/>
    <lineage>
        <taxon>Eukaryota</taxon>
        <taxon>Viridiplantae</taxon>
        <taxon>Chlorophyta</taxon>
        <taxon>core chlorophytes</taxon>
        <taxon>Chlorophyceae</taxon>
        <taxon>CS clade</taxon>
        <taxon>Chlamydomonadales</taxon>
        <taxon>Volvocaceae</taxon>
        <taxon>Gonium</taxon>
    </lineage>
</organism>
<feature type="region of interest" description="Disordered" evidence="1">
    <location>
        <begin position="96"/>
        <end position="126"/>
    </location>
</feature>
<feature type="region of interest" description="Disordered" evidence="1">
    <location>
        <begin position="1"/>
        <end position="21"/>
    </location>
</feature>
<dbReference type="SUPFAM" id="SSF144000">
    <property type="entry name" value="Oxysterol-binding protein-like"/>
    <property type="match status" value="1"/>
</dbReference>
<proteinExistence type="predicted"/>
<dbReference type="OrthoDB" id="512930at2759"/>
<feature type="compositionally biased region" description="Low complexity" evidence="1">
    <location>
        <begin position="202"/>
        <end position="232"/>
    </location>
</feature>
<feature type="compositionally biased region" description="Low complexity" evidence="1">
    <location>
        <begin position="451"/>
        <end position="463"/>
    </location>
</feature>
<evidence type="ECO:0000313" key="2">
    <source>
        <dbReference type="EMBL" id="KXZ47798.1"/>
    </source>
</evidence>
<reference evidence="3" key="1">
    <citation type="journal article" date="2016" name="Nat. Commun.">
        <title>The Gonium pectorale genome demonstrates co-option of cell cycle regulation during the evolution of multicellularity.</title>
        <authorList>
            <person name="Hanschen E.R."/>
            <person name="Marriage T.N."/>
            <person name="Ferris P.J."/>
            <person name="Hamaji T."/>
            <person name="Toyoda A."/>
            <person name="Fujiyama A."/>
            <person name="Neme R."/>
            <person name="Noguchi H."/>
            <person name="Minakuchi Y."/>
            <person name="Suzuki M."/>
            <person name="Kawai-Toyooka H."/>
            <person name="Smith D.R."/>
            <person name="Sparks H."/>
            <person name="Anderson J."/>
            <person name="Bakaric R."/>
            <person name="Luria V."/>
            <person name="Karger A."/>
            <person name="Kirschner M.W."/>
            <person name="Durand P.M."/>
            <person name="Michod R.E."/>
            <person name="Nozaki H."/>
            <person name="Olson B.J."/>
        </authorList>
    </citation>
    <scope>NUCLEOTIDE SEQUENCE [LARGE SCALE GENOMIC DNA]</scope>
    <source>
        <strain evidence="3">NIES-2863</strain>
    </source>
</reference>
<feature type="region of interest" description="Disordered" evidence="1">
    <location>
        <begin position="516"/>
        <end position="543"/>
    </location>
</feature>
<keyword evidence="3" id="KW-1185">Reference proteome</keyword>
<feature type="region of interest" description="Disordered" evidence="1">
    <location>
        <begin position="193"/>
        <end position="234"/>
    </location>
</feature>
<dbReference type="AlphaFoldDB" id="A0A150GDA9"/>
<sequence>MNIPTAPSGGPAAASVFKPRDRRAAARQPIWLKRDKFARHGDALLSAARAADPLERCLAVVRFALGTLADVLRPGGPDPDDTPVTALGQHHVTVRQLGPAARTRQGGGGAGAEGGRPSPGSVPPLPRVHVQELLAFDPAEGPKQLAHAGSGPPAATAHLRCTPVAKVKARRLGRDVSIKVKLEGGCEVVLRPAPPHPPPHSGPMLPGLAATAQQRQQAQHAADSAAATAGPAPEEERYRLELPALVLRGKLPTAAQPEFRGDLTVQCPATGLTACLTFKEDGAIKGSLELRQHPGQQAAWAAGGGAPPNGLVGSFAGSLLDTVRVVCPGLGLEGTVHSEQPPAPSRPGGLPPLAQIINLAAPGPQQLPRLWSALHDALLYHDPKQARGRACGVVTGGKAAEDLSRRLTAQLHGLFYEAAGAGPGGGGVAGDGGAAAGAAASTAGAGGAGGSEAATGAAGTAADSDSDSDFEAAAREEGDSPDDPRDVPPSYKAQHAAGRRVGWQLHYSVVTDAAPEPAPARASAGGAGAAAVVAAGGPAAATA</sequence>
<feature type="compositionally biased region" description="Gly residues" evidence="1">
    <location>
        <begin position="105"/>
        <end position="114"/>
    </location>
</feature>
<evidence type="ECO:0000313" key="3">
    <source>
        <dbReference type="Proteomes" id="UP000075714"/>
    </source>
</evidence>
<dbReference type="InterPro" id="IPR037239">
    <property type="entry name" value="OSBP_sf"/>
</dbReference>
<protein>
    <submittedName>
        <fullName evidence="2">Uncharacterized protein</fullName>
    </submittedName>
</protein>
<feature type="region of interest" description="Disordered" evidence="1">
    <location>
        <begin position="431"/>
        <end position="498"/>
    </location>
</feature>
<gene>
    <name evidence="2" type="ORF">GPECTOR_32g410</name>
</gene>
<comment type="caution">
    <text evidence="2">The sequence shown here is derived from an EMBL/GenBank/DDBJ whole genome shotgun (WGS) entry which is preliminary data.</text>
</comment>
<accession>A0A150GDA9</accession>
<dbReference type="EMBL" id="LSYV01000033">
    <property type="protein sequence ID" value="KXZ47798.1"/>
    <property type="molecule type" value="Genomic_DNA"/>
</dbReference>
<evidence type="ECO:0000256" key="1">
    <source>
        <dbReference type="SAM" id="MobiDB-lite"/>
    </source>
</evidence>
<dbReference type="Proteomes" id="UP000075714">
    <property type="component" value="Unassembled WGS sequence"/>
</dbReference>
<name>A0A150GDA9_GONPE</name>
<feature type="compositionally biased region" description="Low complexity" evidence="1">
    <location>
        <begin position="1"/>
        <end position="15"/>
    </location>
</feature>
<feature type="compositionally biased region" description="Basic and acidic residues" evidence="1">
    <location>
        <begin position="472"/>
        <end position="486"/>
    </location>
</feature>